<dbReference type="Pfam" id="PF13431">
    <property type="entry name" value="TPR_17"/>
    <property type="match status" value="1"/>
</dbReference>
<dbReference type="SMART" id="SM00028">
    <property type="entry name" value="TPR"/>
    <property type="match status" value="4"/>
</dbReference>
<dbReference type="Gene3D" id="1.25.40.10">
    <property type="entry name" value="Tetratricopeptide repeat domain"/>
    <property type="match status" value="3"/>
</dbReference>
<dbReference type="PROSITE" id="PS50005">
    <property type="entry name" value="TPR"/>
    <property type="match status" value="2"/>
</dbReference>
<reference evidence="5 6" key="1">
    <citation type="submission" date="2008-06" db="EMBL/GenBank/DDBJ databases">
        <title>Complete sequence of Chloroherpeton thalassium ATCC 35110.</title>
        <authorList>
            <consortium name="US DOE Joint Genome Institute"/>
            <person name="Lucas S."/>
            <person name="Copeland A."/>
            <person name="Lapidus A."/>
            <person name="Glavina del Rio T."/>
            <person name="Dalin E."/>
            <person name="Tice H."/>
            <person name="Bruce D."/>
            <person name="Goodwin L."/>
            <person name="Pitluck S."/>
            <person name="Schmutz J."/>
            <person name="Larimer F."/>
            <person name="Land M."/>
            <person name="Hauser L."/>
            <person name="Kyrpides N."/>
            <person name="Mikhailova N."/>
            <person name="Liu Z."/>
            <person name="Li T."/>
            <person name="Zhao F."/>
            <person name="Overmann J."/>
            <person name="Bryant D.A."/>
            <person name="Richardson P."/>
        </authorList>
    </citation>
    <scope>NUCLEOTIDE SEQUENCE [LARGE SCALE GENOMIC DNA]</scope>
    <source>
        <strain evidence="6">ATCC 35110 / GB-78</strain>
    </source>
</reference>
<gene>
    <name evidence="5" type="ordered locus">Ctha_1075</name>
</gene>
<dbReference type="PROSITE" id="PS51257">
    <property type="entry name" value="PROKAR_LIPOPROTEIN"/>
    <property type="match status" value="1"/>
</dbReference>
<accession>B3QY11</accession>
<dbReference type="PANTHER" id="PTHR44943:SF8">
    <property type="entry name" value="TPR REPEAT-CONTAINING PROTEIN MJ0263"/>
    <property type="match status" value="1"/>
</dbReference>
<dbReference type="InterPro" id="IPR051685">
    <property type="entry name" value="Ycf3/AcsC/BcsC/TPR_MFPF"/>
</dbReference>
<dbReference type="RefSeq" id="WP_012499623.1">
    <property type="nucleotide sequence ID" value="NC_011026.1"/>
</dbReference>
<keyword evidence="2 3" id="KW-0802">TPR repeat</keyword>
<dbReference type="eggNOG" id="COG0457">
    <property type="taxonomic scope" value="Bacteria"/>
</dbReference>
<dbReference type="InterPro" id="IPR011990">
    <property type="entry name" value="TPR-like_helical_dom_sf"/>
</dbReference>
<dbReference type="KEGG" id="cts:Ctha_1075"/>
<dbReference type="PROSITE" id="PS50293">
    <property type="entry name" value="TPR_REGION"/>
    <property type="match status" value="1"/>
</dbReference>
<dbReference type="STRING" id="517418.Ctha_1075"/>
<dbReference type="EMBL" id="CP001100">
    <property type="protein sequence ID" value="ACF13539.1"/>
    <property type="molecule type" value="Genomic_DNA"/>
</dbReference>
<feature type="repeat" description="TPR" evidence="3">
    <location>
        <begin position="269"/>
        <end position="302"/>
    </location>
</feature>
<evidence type="ECO:0000256" key="2">
    <source>
        <dbReference type="ARBA" id="ARBA00022803"/>
    </source>
</evidence>
<evidence type="ECO:0000256" key="4">
    <source>
        <dbReference type="SAM" id="Coils"/>
    </source>
</evidence>
<name>B3QY11_CHLT3</name>
<keyword evidence="1" id="KW-0677">Repeat</keyword>
<feature type="repeat" description="TPR" evidence="3">
    <location>
        <begin position="88"/>
        <end position="121"/>
    </location>
</feature>
<proteinExistence type="predicted"/>
<keyword evidence="4" id="KW-0175">Coiled coil</keyword>
<dbReference type="PANTHER" id="PTHR44943">
    <property type="entry name" value="CELLULOSE SYNTHASE OPERON PROTEIN C"/>
    <property type="match status" value="1"/>
</dbReference>
<dbReference type="Proteomes" id="UP000001208">
    <property type="component" value="Chromosome"/>
</dbReference>
<evidence type="ECO:0000313" key="5">
    <source>
        <dbReference type="EMBL" id="ACF13539.1"/>
    </source>
</evidence>
<sequence>MGHQKKLLWIIIAVFLFGGFFSGCGTPREKSIQLMSSAGQLIGQAQELQRKIDMGEGNAAQLQGQIDQLKIEAIKQSKEAIETDTSNVDAYYNFGIILQSIQQFNKAIEQYKIGLSKIPQPPYHATFDKEMADSLQNLYNNFNVGLVVCNKNMKNYTESIAYANNVKQYFPSRYAEALFNYGFFLQATMSKSNDPVKQVDSAITVFQHSIRWYGEAAARGSADPTQIYQTAYYTEQAYRAKAKAANTKPDYDGIVDAYQQAAKADPRNPEIYVRLAATYDEAGQSNKALDVYKTAVEKNPENRTVVNNYAMLLAEKGKTKDAITQLSSLVEKNPSYAMAYFNMASVLQKTGKSLRSAEVKKYLMKYVELAKNDPAQAQNVKEVEQLIK</sequence>
<protein>
    <submittedName>
        <fullName evidence="5">TPR repeat-containing protein</fullName>
    </submittedName>
</protein>
<evidence type="ECO:0000256" key="3">
    <source>
        <dbReference type="PROSITE-ProRule" id="PRU00339"/>
    </source>
</evidence>
<feature type="coiled-coil region" evidence="4">
    <location>
        <begin position="45"/>
        <end position="79"/>
    </location>
</feature>
<dbReference type="SUPFAM" id="SSF48452">
    <property type="entry name" value="TPR-like"/>
    <property type="match status" value="1"/>
</dbReference>
<dbReference type="HOGENOM" id="CLU_711144_0_0_10"/>
<organism evidence="5 6">
    <name type="scientific">Chloroherpeton thalassium (strain ATCC 35110 / GB-78)</name>
    <dbReference type="NCBI Taxonomy" id="517418"/>
    <lineage>
        <taxon>Bacteria</taxon>
        <taxon>Pseudomonadati</taxon>
        <taxon>Chlorobiota</taxon>
        <taxon>Chlorobiia</taxon>
        <taxon>Chlorobiales</taxon>
        <taxon>Chloroherpetonaceae</taxon>
        <taxon>Chloroherpeton</taxon>
    </lineage>
</organism>
<evidence type="ECO:0000256" key="1">
    <source>
        <dbReference type="ARBA" id="ARBA00022737"/>
    </source>
</evidence>
<dbReference type="OrthoDB" id="9803982at2"/>
<dbReference type="InterPro" id="IPR019734">
    <property type="entry name" value="TPR_rpt"/>
</dbReference>
<evidence type="ECO:0000313" key="6">
    <source>
        <dbReference type="Proteomes" id="UP000001208"/>
    </source>
</evidence>
<dbReference type="AlphaFoldDB" id="B3QY11"/>
<keyword evidence="6" id="KW-1185">Reference proteome</keyword>